<evidence type="ECO:0000313" key="2">
    <source>
        <dbReference type="Proteomes" id="UP001235712"/>
    </source>
</evidence>
<evidence type="ECO:0008006" key="3">
    <source>
        <dbReference type="Google" id="ProtNLM"/>
    </source>
</evidence>
<comment type="caution">
    <text evidence="1">The sequence shown here is derived from an EMBL/GenBank/DDBJ whole genome shotgun (WGS) entry which is preliminary data.</text>
</comment>
<organism evidence="1 2">
    <name type="scientific">Kineosporia succinea</name>
    <dbReference type="NCBI Taxonomy" id="84632"/>
    <lineage>
        <taxon>Bacteria</taxon>
        <taxon>Bacillati</taxon>
        <taxon>Actinomycetota</taxon>
        <taxon>Actinomycetes</taxon>
        <taxon>Kineosporiales</taxon>
        <taxon>Kineosporiaceae</taxon>
        <taxon>Kineosporia</taxon>
    </lineage>
</organism>
<evidence type="ECO:0000313" key="1">
    <source>
        <dbReference type="EMBL" id="MDP9825911.1"/>
    </source>
</evidence>
<keyword evidence="2" id="KW-1185">Reference proteome</keyword>
<accession>A0ABT9NZP5</accession>
<sequence length="97" mass="10096">MSPGLHVDTAQLHELAARVRAAASEASNLHARPGPMRATMAVLADAALVSASHDFLERWSHGLGEVVADAGRVADLLALAAQTCEDAERLAASGFRP</sequence>
<name>A0ABT9NZP5_9ACTN</name>
<reference evidence="1 2" key="1">
    <citation type="submission" date="2023-07" db="EMBL/GenBank/DDBJ databases">
        <title>Sequencing the genomes of 1000 actinobacteria strains.</title>
        <authorList>
            <person name="Klenk H.-P."/>
        </authorList>
    </citation>
    <scope>NUCLEOTIDE SEQUENCE [LARGE SCALE GENOMIC DNA]</scope>
    <source>
        <strain evidence="1 2">DSM 44388</strain>
    </source>
</reference>
<gene>
    <name evidence="1" type="ORF">J2S57_001660</name>
</gene>
<proteinExistence type="predicted"/>
<protein>
    <recommendedName>
        <fullName evidence="3">Excreted virulence factor EspC (Type VII ESX diderm)</fullName>
    </recommendedName>
</protein>
<dbReference type="RefSeq" id="WP_307240186.1">
    <property type="nucleotide sequence ID" value="NZ_JAUSQZ010000001.1"/>
</dbReference>
<dbReference type="EMBL" id="JAUSQZ010000001">
    <property type="protein sequence ID" value="MDP9825911.1"/>
    <property type="molecule type" value="Genomic_DNA"/>
</dbReference>
<dbReference type="Proteomes" id="UP001235712">
    <property type="component" value="Unassembled WGS sequence"/>
</dbReference>